<feature type="region of interest" description="Disordered" evidence="1">
    <location>
        <begin position="90"/>
        <end position="137"/>
    </location>
</feature>
<evidence type="ECO:0000256" key="1">
    <source>
        <dbReference type="SAM" id="MobiDB-lite"/>
    </source>
</evidence>
<keyword evidence="3" id="KW-1185">Reference proteome</keyword>
<evidence type="ECO:0000313" key="3">
    <source>
        <dbReference type="Proteomes" id="UP001324287"/>
    </source>
</evidence>
<dbReference type="Proteomes" id="UP001324287">
    <property type="component" value="Chromosome"/>
</dbReference>
<dbReference type="RefSeq" id="WP_324277031.1">
    <property type="nucleotide sequence ID" value="NZ_CP141261.1"/>
</dbReference>
<feature type="compositionally biased region" description="Low complexity" evidence="1">
    <location>
        <begin position="119"/>
        <end position="129"/>
    </location>
</feature>
<accession>A0ABZ1B4I3</accession>
<organism evidence="2 3">
    <name type="scientific">Blastococcus brunescens</name>
    <dbReference type="NCBI Taxonomy" id="1564165"/>
    <lineage>
        <taxon>Bacteria</taxon>
        <taxon>Bacillati</taxon>
        <taxon>Actinomycetota</taxon>
        <taxon>Actinomycetes</taxon>
        <taxon>Geodermatophilales</taxon>
        <taxon>Geodermatophilaceae</taxon>
        <taxon>Blastococcus</taxon>
    </lineage>
</organism>
<sequence length="137" mass="14645">MSAPLPWARFDDLRGGTALLCPPAHRVLSTTRVDEVADVLREVQDATEAGSWAFGFVSYEAATGLDPGLPGGHVPGEPPLVWFGLCGEPARIPRSRPAPRPRHRCRRGGRTGPTPSTPGPSRRSASTSPRVRRTSAT</sequence>
<evidence type="ECO:0000313" key="2">
    <source>
        <dbReference type="EMBL" id="WRL65713.1"/>
    </source>
</evidence>
<gene>
    <name evidence="2" type="ORF">U6N30_09085</name>
</gene>
<proteinExistence type="predicted"/>
<feature type="compositionally biased region" description="Basic residues" evidence="1">
    <location>
        <begin position="93"/>
        <end position="109"/>
    </location>
</feature>
<evidence type="ECO:0008006" key="4">
    <source>
        <dbReference type="Google" id="ProtNLM"/>
    </source>
</evidence>
<name>A0ABZ1B4I3_9ACTN</name>
<dbReference type="EMBL" id="CP141261">
    <property type="protein sequence ID" value="WRL65713.1"/>
    <property type="molecule type" value="Genomic_DNA"/>
</dbReference>
<reference evidence="2 3" key="1">
    <citation type="submission" date="2023-12" db="EMBL/GenBank/DDBJ databases">
        <title>Blastococcus brunescens sp. nov., an actonobacterium isolated from sandstone collected in sahara desert.</title>
        <authorList>
            <person name="Gtari M."/>
            <person name="Ghodhbane F."/>
        </authorList>
    </citation>
    <scope>NUCLEOTIDE SEQUENCE [LARGE SCALE GENOMIC DNA]</scope>
    <source>
        <strain evidence="2 3">BMG 8361</strain>
    </source>
</reference>
<protein>
    <recommendedName>
        <fullName evidence="4">Chorismate-utilising enzyme C-terminal domain-containing protein</fullName>
    </recommendedName>
</protein>